<accession>A0A3M6QUL8</accession>
<protein>
    <submittedName>
        <fullName evidence="1">Uncharacterized protein</fullName>
    </submittedName>
</protein>
<dbReference type="AlphaFoldDB" id="A0A3M6QUL8"/>
<reference evidence="1 2" key="1">
    <citation type="submission" date="2018-10" db="EMBL/GenBank/DDBJ databases">
        <title>Draft genome of Cortibacter populi DSM10536.</title>
        <authorList>
            <person name="Bernier A.-M."/>
            <person name="Bernard K."/>
        </authorList>
    </citation>
    <scope>NUCLEOTIDE SEQUENCE [LARGE SCALE GENOMIC DNA]</scope>
    <source>
        <strain evidence="1 2">DSM 105136</strain>
    </source>
</reference>
<dbReference type="Proteomes" id="UP000278006">
    <property type="component" value="Unassembled WGS sequence"/>
</dbReference>
<keyword evidence="2" id="KW-1185">Reference proteome</keyword>
<comment type="caution">
    <text evidence="1">The sequence shown here is derived from an EMBL/GenBank/DDBJ whole genome shotgun (WGS) entry which is preliminary data.</text>
</comment>
<organism evidence="1 2">
    <name type="scientific">Corticibacter populi</name>
    <dbReference type="NCBI Taxonomy" id="1550736"/>
    <lineage>
        <taxon>Bacteria</taxon>
        <taxon>Pseudomonadati</taxon>
        <taxon>Pseudomonadota</taxon>
        <taxon>Betaproteobacteria</taxon>
        <taxon>Burkholderiales</taxon>
        <taxon>Comamonadaceae</taxon>
        <taxon>Corticibacter</taxon>
    </lineage>
</organism>
<sequence length="140" mass="16323">MARIARIRQRLENWALWRSRLNSNGLGYHTRNILAVDVWDRNTYNGMSIPHISIEAEETDRAVQAMKDGGQQHLYEVVNCYHLQNLGVAEIALRTGRAVSTVHANLAAADRFVEQWLREQARKREEAEALRRGREWMSRR</sequence>
<proteinExistence type="predicted"/>
<evidence type="ECO:0000313" key="2">
    <source>
        <dbReference type="Proteomes" id="UP000278006"/>
    </source>
</evidence>
<dbReference type="OrthoDB" id="8637336at2"/>
<gene>
    <name evidence="1" type="ORF">D8I35_09495</name>
</gene>
<name>A0A3M6QUL8_9BURK</name>
<dbReference type="RefSeq" id="WP_122228558.1">
    <property type="nucleotide sequence ID" value="NZ_RDQO01000002.1"/>
</dbReference>
<dbReference type="EMBL" id="RDQO01000002">
    <property type="protein sequence ID" value="RMX06725.1"/>
    <property type="molecule type" value="Genomic_DNA"/>
</dbReference>
<evidence type="ECO:0000313" key="1">
    <source>
        <dbReference type="EMBL" id="RMX06725.1"/>
    </source>
</evidence>